<evidence type="ECO:0000256" key="2">
    <source>
        <dbReference type="SAM" id="Phobius"/>
    </source>
</evidence>
<feature type="region of interest" description="Disordered" evidence="1">
    <location>
        <begin position="203"/>
        <end position="269"/>
    </location>
</feature>
<organism evidence="3 4">
    <name type="scientific">Dendrothele bispora (strain CBS 962.96)</name>
    <dbReference type="NCBI Taxonomy" id="1314807"/>
    <lineage>
        <taxon>Eukaryota</taxon>
        <taxon>Fungi</taxon>
        <taxon>Dikarya</taxon>
        <taxon>Basidiomycota</taxon>
        <taxon>Agaricomycotina</taxon>
        <taxon>Agaricomycetes</taxon>
        <taxon>Agaricomycetidae</taxon>
        <taxon>Agaricales</taxon>
        <taxon>Agaricales incertae sedis</taxon>
        <taxon>Dendrothele</taxon>
    </lineage>
</organism>
<dbReference type="EMBL" id="ML180237">
    <property type="protein sequence ID" value="THU78219.1"/>
    <property type="molecule type" value="Genomic_DNA"/>
</dbReference>
<sequence>MSSSPSYTNVDDLGAEPPNPNPNPNPHTYTTTSILTNDFSSEFANVPTWNIVLTWLVLFFSFRFFVPLQWRRLYAYILFGLFLSHFSYAKILPTVLSWMSPLFVFFRRIFMRLWSTVIYKPVTYVFSFIWNVILPFRFVFVSAYRVLRWLSGKLLWAFQKLAWFGFYINFFWVGVNFVWYGLTRVAQFLEEVTEYAKSREEEEKYEKEDEERKKRYEREREEREQAMKDEVEEMMREWVEKENKKKAEENKSSPGSTNSKSGKKKKGKH</sequence>
<evidence type="ECO:0000313" key="4">
    <source>
        <dbReference type="Proteomes" id="UP000297245"/>
    </source>
</evidence>
<proteinExistence type="predicted"/>
<keyword evidence="4" id="KW-1185">Reference proteome</keyword>
<keyword evidence="2" id="KW-1133">Transmembrane helix</keyword>
<dbReference type="Proteomes" id="UP000297245">
    <property type="component" value="Unassembled WGS sequence"/>
</dbReference>
<feature type="transmembrane region" description="Helical" evidence="2">
    <location>
        <begin position="122"/>
        <end position="141"/>
    </location>
</feature>
<accession>A0A4S8KR77</accession>
<feature type="transmembrane region" description="Helical" evidence="2">
    <location>
        <begin position="73"/>
        <end position="89"/>
    </location>
</feature>
<protein>
    <submittedName>
        <fullName evidence="3">Uncharacterized protein</fullName>
    </submittedName>
</protein>
<gene>
    <name evidence="3" type="ORF">K435DRAFT_845862</name>
</gene>
<dbReference type="OrthoDB" id="3041984at2759"/>
<feature type="transmembrane region" description="Helical" evidence="2">
    <location>
        <begin position="48"/>
        <end position="66"/>
    </location>
</feature>
<evidence type="ECO:0000256" key="1">
    <source>
        <dbReference type="SAM" id="MobiDB-lite"/>
    </source>
</evidence>
<feature type="region of interest" description="Disordered" evidence="1">
    <location>
        <begin position="1"/>
        <end position="27"/>
    </location>
</feature>
<keyword evidence="2" id="KW-0472">Membrane</keyword>
<feature type="transmembrane region" description="Helical" evidence="2">
    <location>
        <begin position="161"/>
        <end position="182"/>
    </location>
</feature>
<keyword evidence="2" id="KW-0812">Transmembrane</keyword>
<dbReference type="AlphaFoldDB" id="A0A4S8KR77"/>
<feature type="compositionally biased region" description="Basic and acidic residues" evidence="1">
    <location>
        <begin position="203"/>
        <end position="251"/>
    </location>
</feature>
<evidence type="ECO:0000313" key="3">
    <source>
        <dbReference type="EMBL" id="THU78219.1"/>
    </source>
</evidence>
<reference evidence="3 4" key="1">
    <citation type="journal article" date="2019" name="Nat. Ecol. Evol.">
        <title>Megaphylogeny resolves global patterns of mushroom evolution.</title>
        <authorList>
            <person name="Varga T."/>
            <person name="Krizsan K."/>
            <person name="Foldi C."/>
            <person name="Dima B."/>
            <person name="Sanchez-Garcia M."/>
            <person name="Sanchez-Ramirez S."/>
            <person name="Szollosi G.J."/>
            <person name="Szarkandi J.G."/>
            <person name="Papp V."/>
            <person name="Albert L."/>
            <person name="Andreopoulos W."/>
            <person name="Angelini C."/>
            <person name="Antonin V."/>
            <person name="Barry K.W."/>
            <person name="Bougher N.L."/>
            <person name="Buchanan P."/>
            <person name="Buyck B."/>
            <person name="Bense V."/>
            <person name="Catcheside P."/>
            <person name="Chovatia M."/>
            <person name="Cooper J."/>
            <person name="Damon W."/>
            <person name="Desjardin D."/>
            <person name="Finy P."/>
            <person name="Geml J."/>
            <person name="Haridas S."/>
            <person name="Hughes K."/>
            <person name="Justo A."/>
            <person name="Karasinski D."/>
            <person name="Kautmanova I."/>
            <person name="Kiss B."/>
            <person name="Kocsube S."/>
            <person name="Kotiranta H."/>
            <person name="LaButti K.M."/>
            <person name="Lechner B.E."/>
            <person name="Liimatainen K."/>
            <person name="Lipzen A."/>
            <person name="Lukacs Z."/>
            <person name="Mihaltcheva S."/>
            <person name="Morgado L.N."/>
            <person name="Niskanen T."/>
            <person name="Noordeloos M.E."/>
            <person name="Ohm R.A."/>
            <person name="Ortiz-Santana B."/>
            <person name="Ovrebo C."/>
            <person name="Racz N."/>
            <person name="Riley R."/>
            <person name="Savchenko A."/>
            <person name="Shiryaev A."/>
            <person name="Soop K."/>
            <person name="Spirin V."/>
            <person name="Szebenyi C."/>
            <person name="Tomsovsky M."/>
            <person name="Tulloss R.E."/>
            <person name="Uehling J."/>
            <person name="Grigoriev I.V."/>
            <person name="Vagvolgyi C."/>
            <person name="Papp T."/>
            <person name="Martin F.M."/>
            <person name="Miettinen O."/>
            <person name="Hibbett D.S."/>
            <person name="Nagy L.G."/>
        </authorList>
    </citation>
    <scope>NUCLEOTIDE SEQUENCE [LARGE SCALE GENOMIC DNA]</scope>
    <source>
        <strain evidence="3 4">CBS 962.96</strain>
    </source>
</reference>
<name>A0A4S8KR77_DENBC</name>